<proteinExistence type="predicted"/>
<comment type="caution">
    <text evidence="3">The sequence shown here is derived from an EMBL/GenBank/DDBJ whole genome shotgun (WGS) entry which is preliminary data.</text>
</comment>
<accession>A0A426YZ65</accession>
<protein>
    <submittedName>
        <fullName evidence="3">Uncharacterized protein</fullName>
    </submittedName>
</protein>
<gene>
    <name evidence="3" type="ORF">B296_00036623</name>
</gene>
<dbReference type="Proteomes" id="UP000287651">
    <property type="component" value="Unassembled WGS sequence"/>
</dbReference>
<evidence type="ECO:0000256" key="1">
    <source>
        <dbReference type="SAM" id="Coils"/>
    </source>
</evidence>
<reference evidence="3 4" key="1">
    <citation type="journal article" date="2014" name="Agronomy (Basel)">
        <title>A Draft Genome Sequence for Ensete ventricosum, the Drought-Tolerant Tree Against Hunger.</title>
        <authorList>
            <person name="Harrison J."/>
            <person name="Moore K.A."/>
            <person name="Paszkiewicz K."/>
            <person name="Jones T."/>
            <person name="Grant M."/>
            <person name="Ambacheew D."/>
            <person name="Muzemil S."/>
            <person name="Studholme D.J."/>
        </authorList>
    </citation>
    <scope>NUCLEOTIDE SEQUENCE [LARGE SCALE GENOMIC DNA]</scope>
</reference>
<keyword evidence="1" id="KW-0175">Coiled coil</keyword>
<dbReference type="AlphaFoldDB" id="A0A426YZ65"/>
<feature type="compositionally biased region" description="Gly residues" evidence="2">
    <location>
        <begin position="97"/>
        <end position="106"/>
    </location>
</feature>
<name>A0A426YZ65_ENSVE</name>
<dbReference type="EMBL" id="AMZH03009366">
    <property type="protein sequence ID" value="RRT57013.1"/>
    <property type="molecule type" value="Genomic_DNA"/>
</dbReference>
<feature type="region of interest" description="Disordered" evidence="2">
    <location>
        <begin position="76"/>
        <end position="113"/>
    </location>
</feature>
<sequence>MFFPFAYYAEFFLIVPYRAEMFNLGKMKSDSGTSSRSTVSLITSAFAIIGVTSSMIEKRPNAGEEAGQRKHIMKVASEQPMDASGSTTRSPNKKGKGGGVDRGGPRVGLHHPDLCERGPPCAEVVGHLQVIPSVDRGPLAGEYLWGALHPILVKQVYECSFEELMNRTEKSVVWGLHFVSAVIDRVHDPNRLVWSQHERILALRAANKELKLGANQELVTASEYRVKELEDEVKKSQAELESLMNQQKELEQEVGVLRSSLDGARND</sequence>
<evidence type="ECO:0000256" key="2">
    <source>
        <dbReference type="SAM" id="MobiDB-lite"/>
    </source>
</evidence>
<organism evidence="3 4">
    <name type="scientific">Ensete ventricosum</name>
    <name type="common">Abyssinian banana</name>
    <name type="synonym">Musa ensete</name>
    <dbReference type="NCBI Taxonomy" id="4639"/>
    <lineage>
        <taxon>Eukaryota</taxon>
        <taxon>Viridiplantae</taxon>
        <taxon>Streptophyta</taxon>
        <taxon>Embryophyta</taxon>
        <taxon>Tracheophyta</taxon>
        <taxon>Spermatophyta</taxon>
        <taxon>Magnoliopsida</taxon>
        <taxon>Liliopsida</taxon>
        <taxon>Zingiberales</taxon>
        <taxon>Musaceae</taxon>
        <taxon>Ensete</taxon>
    </lineage>
</organism>
<evidence type="ECO:0000313" key="4">
    <source>
        <dbReference type="Proteomes" id="UP000287651"/>
    </source>
</evidence>
<feature type="coiled-coil region" evidence="1">
    <location>
        <begin position="219"/>
        <end position="267"/>
    </location>
</feature>
<evidence type="ECO:0000313" key="3">
    <source>
        <dbReference type="EMBL" id="RRT57013.1"/>
    </source>
</evidence>